<organism evidence="2 3">
    <name type="scientific">Panagrolaimus davidi</name>
    <dbReference type="NCBI Taxonomy" id="227884"/>
    <lineage>
        <taxon>Eukaryota</taxon>
        <taxon>Metazoa</taxon>
        <taxon>Ecdysozoa</taxon>
        <taxon>Nematoda</taxon>
        <taxon>Chromadorea</taxon>
        <taxon>Rhabditida</taxon>
        <taxon>Tylenchina</taxon>
        <taxon>Panagrolaimomorpha</taxon>
        <taxon>Panagrolaimoidea</taxon>
        <taxon>Panagrolaimidae</taxon>
        <taxon>Panagrolaimus</taxon>
    </lineage>
</organism>
<evidence type="ECO:0000313" key="3">
    <source>
        <dbReference type="WBParaSite" id="PDA_v2.g4269.t1"/>
    </source>
</evidence>
<protein>
    <submittedName>
        <fullName evidence="3">Uncharacterized protein</fullName>
    </submittedName>
</protein>
<evidence type="ECO:0000256" key="1">
    <source>
        <dbReference type="SAM" id="MobiDB-lite"/>
    </source>
</evidence>
<accession>A0A914QYX9</accession>
<dbReference type="Proteomes" id="UP000887578">
    <property type="component" value="Unplaced"/>
</dbReference>
<proteinExistence type="predicted"/>
<sequence length="115" mass="13064">MNRTARFLLLQKPNILAKRCNTSNNILDNIKDGVKQTIDAVNDTAQKISQTTVKISSQGIEIKNPAIQKMEHDDKKAPREGRQEIKHEKELKAASKTAHDIDEIDRLLSEKKNTF</sequence>
<evidence type="ECO:0000313" key="2">
    <source>
        <dbReference type="Proteomes" id="UP000887578"/>
    </source>
</evidence>
<reference evidence="3" key="1">
    <citation type="submission" date="2022-11" db="UniProtKB">
        <authorList>
            <consortium name="WormBaseParasite"/>
        </authorList>
    </citation>
    <scope>IDENTIFICATION</scope>
</reference>
<name>A0A914QYX9_9BILA</name>
<dbReference type="AlphaFoldDB" id="A0A914QYX9"/>
<feature type="region of interest" description="Disordered" evidence="1">
    <location>
        <begin position="68"/>
        <end position="97"/>
    </location>
</feature>
<keyword evidence="2" id="KW-1185">Reference proteome</keyword>
<feature type="compositionally biased region" description="Basic and acidic residues" evidence="1">
    <location>
        <begin position="69"/>
        <end position="97"/>
    </location>
</feature>
<dbReference type="WBParaSite" id="PDA_v2.g4269.t1">
    <property type="protein sequence ID" value="PDA_v2.g4269.t1"/>
    <property type="gene ID" value="PDA_v2.g4269"/>
</dbReference>